<name>A0A6I3QQG3_9FIRM</name>
<sequence length="159" mass="18420">MILYHGTTYSRAKSIVAEGWIYRTNGNRAVYRNTEPGFVSLAARPIEAAEFAARAYLNERLHNGTQKLVVFEVDVNANTVALDKKETDNPSTEWAVRHPEETGPYYRCDTDLPRWCVTRWLLLQFVSPQDRWDFIDERIELKDAGLADQQWRRSLSALQ</sequence>
<comment type="caution">
    <text evidence="1">The sequence shown here is derived from an EMBL/GenBank/DDBJ whole genome shotgun (WGS) entry which is preliminary data.</text>
</comment>
<dbReference type="EMBL" id="WMZR01000026">
    <property type="protein sequence ID" value="MTS52889.1"/>
    <property type="molecule type" value="Genomic_DNA"/>
</dbReference>
<dbReference type="Proteomes" id="UP000449193">
    <property type="component" value="Unassembled WGS sequence"/>
</dbReference>
<proteinExistence type="predicted"/>
<accession>A0A6I3QQG3</accession>
<dbReference type="AlphaFoldDB" id="A0A6I3QQG3"/>
<evidence type="ECO:0000313" key="2">
    <source>
        <dbReference type="Proteomes" id="UP000449193"/>
    </source>
</evidence>
<protein>
    <submittedName>
        <fullName evidence="1">Uncharacterized protein</fullName>
    </submittedName>
</protein>
<dbReference type="RefSeq" id="WP_155201682.1">
    <property type="nucleotide sequence ID" value="NZ_JAFHCG010000012.1"/>
</dbReference>
<gene>
    <name evidence="1" type="ORF">GMD52_15290</name>
</gene>
<evidence type="ECO:0000313" key="1">
    <source>
        <dbReference type="EMBL" id="MTS52889.1"/>
    </source>
</evidence>
<organism evidence="1 2">
    <name type="scientific">Ruthenibacterium lactatiformans</name>
    <dbReference type="NCBI Taxonomy" id="1550024"/>
    <lineage>
        <taxon>Bacteria</taxon>
        <taxon>Bacillati</taxon>
        <taxon>Bacillota</taxon>
        <taxon>Clostridia</taxon>
        <taxon>Eubacteriales</taxon>
        <taxon>Oscillospiraceae</taxon>
        <taxon>Ruthenibacterium</taxon>
    </lineage>
</organism>
<reference evidence="1 2" key="1">
    <citation type="journal article" date="2019" name="Nat. Med.">
        <title>A library of human gut bacterial isolates paired with longitudinal multiomics data enables mechanistic microbiome research.</title>
        <authorList>
            <person name="Poyet M."/>
            <person name="Groussin M."/>
            <person name="Gibbons S.M."/>
            <person name="Avila-Pacheco J."/>
            <person name="Jiang X."/>
            <person name="Kearney S.M."/>
            <person name="Perrotta A.R."/>
            <person name="Berdy B."/>
            <person name="Zhao S."/>
            <person name="Lieberman T.D."/>
            <person name="Swanson P.K."/>
            <person name="Smith M."/>
            <person name="Roesemann S."/>
            <person name="Alexander J.E."/>
            <person name="Rich S.A."/>
            <person name="Livny J."/>
            <person name="Vlamakis H."/>
            <person name="Clish C."/>
            <person name="Bullock K."/>
            <person name="Deik A."/>
            <person name="Scott J."/>
            <person name="Pierce K.A."/>
            <person name="Xavier R.J."/>
            <person name="Alm E.J."/>
        </authorList>
    </citation>
    <scope>NUCLEOTIDE SEQUENCE [LARGE SCALE GENOMIC DNA]</scope>
    <source>
        <strain evidence="1 2">BIOML-A7</strain>
    </source>
</reference>